<evidence type="ECO:0000256" key="7">
    <source>
        <dbReference type="RuleBase" id="RU000461"/>
    </source>
</evidence>
<proteinExistence type="inferred from homology"/>
<dbReference type="InterPro" id="IPR036396">
    <property type="entry name" value="Cyt_P450_sf"/>
</dbReference>
<dbReference type="Proteomes" id="UP000192486">
    <property type="component" value="Chromosome"/>
</dbReference>
<keyword evidence="5 7" id="KW-0408">Iron</keyword>
<dbReference type="PRINTS" id="PR00385">
    <property type="entry name" value="P450"/>
</dbReference>
<dbReference type="InterPro" id="IPR001128">
    <property type="entry name" value="Cyt_P450"/>
</dbReference>
<keyword evidence="6 7" id="KW-0503">Monooxygenase</keyword>
<evidence type="ECO:0008006" key="10">
    <source>
        <dbReference type="Google" id="ProtNLM"/>
    </source>
</evidence>
<comment type="similarity">
    <text evidence="1 7">Belongs to the cytochrome P450 family.</text>
</comment>
<dbReference type="InterPro" id="IPR050196">
    <property type="entry name" value="Cytochrome_P450_Monoox"/>
</dbReference>
<keyword evidence="9" id="KW-1185">Reference proteome</keyword>
<dbReference type="Pfam" id="PF00067">
    <property type="entry name" value="p450"/>
    <property type="match status" value="1"/>
</dbReference>
<evidence type="ECO:0000256" key="3">
    <source>
        <dbReference type="ARBA" id="ARBA00022723"/>
    </source>
</evidence>
<dbReference type="InterPro" id="IPR017972">
    <property type="entry name" value="Cyt_P450_CS"/>
</dbReference>
<evidence type="ECO:0000256" key="2">
    <source>
        <dbReference type="ARBA" id="ARBA00022617"/>
    </source>
</evidence>
<name>A0ABM6JV34_SPOUR</name>
<dbReference type="PANTHER" id="PTHR24291:SF50">
    <property type="entry name" value="BIFUNCTIONAL ALBAFLAVENONE MONOOXYGENASE_TERPENE SYNTHASE"/>
    <property type="match status" value="1"/>
</dbReference>
<keyword evidence="2 7" id="KW-0349">Heme</keyword>
<dbReference type="InterPro" id="IPR002401">
    <property type="entry name" value="Cyt_P450_E_grp-I"/>
</dbReference>
<dbReference type="PRINTS" id="PR00463">
    <property type="entry name" value="EP450I"/>
</dbReference>
<evidence type="ECO:0000256" key="6">
    <source>
        <dbReference type="ARBA" id="ARBA00023033"/>
    </source>
</evidence>
<evidence type="ECO:0000256" key="5">
    <source>
        <dbReference type="ARBA" id="ARBA00023004"/>
    </source>
</evidence>
<gene>
    <name evidence="8" type="ORF">SporoS204_06260</name>
</gene>
<evidence type="ECO:0000313" key="8">
    <source>
        <dbReference type="EMBL" id="ARF13782.1"/>
    </source>
</evidence>
<reference evidence="8 9" key="1">
    <citation type="submission" date="2016-04" db="EMBL/GenBank/DDBJ databases">
        <title>Comparative Genomics and Epigenetics of Sporosarcina ureae.</title>
        <authorList>
            <person name="Oliver A.S."/>
            <person name="Cooper K.K."/>
        </authorList>
    </citation>
    <scope>NUCLEOTIDE SEQUENCE [LARGE SCALE GENOMIC DNA]</scope>
    <source>
        <strain evidence="8 9">S204</strain>
    </source>
</reference>
<evidence type="ECO:0000256" key="1">
    <source>
        <dbReference type="ARBA" id="ARBA00010617"/>
    </source>
</evidence>
<dbReference type="PROSITE" id="PS00086">
    <property type="entry name" value="CYTOCHROME_P450"/>
    <property type="match status" value="1"/>
</dbReference>
<dbReference type="PANTHER" id="PTHR24291">
    <property type="entry name" value="CYTOCHROME P450 FAMILY 4"/>
    <property type="match status" value="1"/>
</dbReference>
<keyword evidence="4 7" id="KW-0560">Oxidoreductase</keyword>
<organism evidence="8 9">
    <name type="scientific">Sporosarcina ureae</name>
    <dbReference type="NCBI Taxonomy" id="1571"/>
    <lineage>
        <taxon>Bacteria</taxon>
        <taxon>Bacillati</taxon>
        <taxon>Bacillota</taxon>
        <taxon>Bacilli</taxon>
        <taxon>Bacillales</taxon>
        <taxon>Caryophanaceae</taxon>
        <taxon>Sporosarcina</taxon>
    </lineage>
</organism>
<evidence type="ECO:0000313" key="9">
    <source>
        <dbReference type="Proteomes" id="UP000192486"/>
    </source>
</evidence>
<accession>A0ABM6JV34</accession>
<evidence type="ECO:0000256" key="4">
    <source>
        <dbReference type="ARBA" id="ARBA00023002"/>
    </source>
</evidence>
<dbReference type="EMBL" id="CP015108">
    <property type="protein sequence ID" value="ARF13782.1"/>
    <property type="molecule type" value="Genomic_DNA"/>
</dbReference>
<dbReference type="Gene3D" id="1.10.630.10">
    <property type="entry name" value="Cytochrome P450"/>
    <property type="match status" value="1"/>
</dbReference>
<keyword evidence="3 7" id="KW-0479">Metal-binding</keyword>
<dbReference type="SUPFAM" id="SSF48264">
    <property type="entry name" value="Cytochrome P450"/>
    <property type="match status" value="1"/>
</dbReference>
<protein>
    <recommendedName>
        <fullName evidence="10">Cytochrome P450</fullName>
    </recommendedName>
</protein>
<sequence>MVHYDNLGGDFMVTVQDIATPRLQNYLEFMRDPIAFFTRVQPIGDVISLKTGISPTFVVNSPEAIREILIRQDQSFIKGRTTTVLQRTVGKGLLTTEGERHATQRKYIQPAFYKDALERYAHAIIDETEKLGERLEHEQEVDMHTVMMRLTLSIITRTMFSTNVSEEEKELADAVTTTIEQSVKILFSPVMIPASVPTKANLKHKEAIQTLEAMIEEVLMAAKDHPEWFEDSLLGMMMAVTDENGNRLRDREVRDQMMTMLLAGHETTANLLGWLFAEIARHPEVERRLIDELETAELRGNPFNWMRELPYTQQIIDEGLRLYPPAWLIYRELDEPVEMFGRSFKEGSTFMICPYAVHRNEEVFPNPSAFDPDRFAAGNKYAPFSYIPFGGGSRSCIGSRFAMLEATLILTVLYKKFLFHNVRLQAPVPEPLISLRIKDGWPMKVEKRG</sequence>